<feature type="domain" description="MoaB/Mog" evidence="6">
    <location>
        <begin position="185"/>
        <end position="235"/>
    </location>
</feature>
<keyword evidence="3 5" id="KW-0500">Molybdenum</keyword>
<reference evidence="8" key="1">
    <citation type="submission" date="2023-02" db="EMBL/GenBank/DDBJ databases">
        <title>Georgenia sp.10Sc9-8, isolated from a soil sample collected from the Taklamakan desert.</title>
        <authorList>
            <person name="Liu S."/>
        </authorList>
    </citation>
    <scope>NUCLEOTIDE SEQUENCE</scope>
    <source>
        <strain evidence="8">10Sc9-8</strain>
    </source>
</reference>
<evidence type="ECO:0000259" key="7">
    <source>
        <dbReference type="Pfam" id="PF03453"/>
    </source>
</evidence>
<dbReference type="NCBIfam" id="NF045515">
    <property type="entry name" value="Glp_gephyrin"/>
    <property type="match status" value="1"/>
</dbReference>
<dbReference type="Gene3D" id="3.90.105.10">
    <property type="entry name" value="Molybdopterin biosynthesis moea protein, domain 2"/>
    <property type="match status" value="1"/>
</dbReference>
<comment type="catalytic activity">
    <reaction evidence="4">
        <text>adenylyl-molybdopterin + molybdate = Mo-molybdopterin + AMP + H(+)</text>
        <dbReference type="Rhea" id="RHEA:35047"/>
        <dbReference type="ChEBI" id="CHEBI:15378"/>
        <dbReference type="ChEBI" id="CHEBI:36264"/>
        <dbReference type="ChEBI" id="CHEBI:62727"/>
        <dbReference type="ChEBI" id="CHEBI:71302"/>
        <dbReference type="ChEBI" id="CHEBI:456215"/>
        <dbReference type="EC" id="2.10.1.1"/>
    </reaction>
</comment>
<evidence type="ECO:0000313" key="8">
    <source>
        <dbReference type="EMBL" id="MDD9205318.1"/>
    </source>
</evidence>
<comment type="cofactor">
    <cofactor evidence="5">
        <name>Mg(2+)</name>
        <dbReference type="ChEBI" id="CHEBI:18420"/>
    </cofactor>
</comment>
<gene>
    <name evidence="8" type="ORF">PU560_02410</name>
</gene>
<dbReference type="SUPFAM" id="SSF53218">
    <property type="entry name" value="Molybdenum cofactor biosynthesis proteins"/>
    <property type="match status" value="1"/>
</dbReference>
<evidence type="ECO:0000256" key="5">
    <source>
        <dbReference type="RuleBase" id="RU365090"/>
    </source>
</evidence>
<keyword evidence="5" id="KW-0501">Molybdenum cofactor biosynthesis</keyword>
<dbReference type="Pfam" id="PF00994">
    <property type="entry name" value="MoCF_biosynth"/>
    <property type="match status" value="1"/>
</dbReference>
<dbReference type="PANTHER" id="PTHR10192">
    <property type="entry name" value="MOLYBDOPTERIN BIOSYNTHESIS PROTEIN"/>
    <property type="match status" value="1"/>
</dbReference>
<comment type="pathway">
    <text evidence="5">Cofactor biosynthesis; molybdopterin biosynthesis.</text>
</comment>
<keyword evidence="5" id="KW-0808">Transferase</keyword>
<dbReference type="EMBL" id="JARACI010000418">
    <property type="protein sequence ID" value="MDD9205318.1"/>
    <property type="molecule type" value="Genomic_DNA"/>
</dbReference>
<keyword evidence="5" id="KW-0460">Magnesium</keyword>
<comment type="function">
    <text evidence="1 5">Catalyzes the insertion of molybdate into adenylated molybdopterin with the concomitant release of AMP.</text>
</comment>
<feature type="domain" description="MoeA N-terminal and linker" evidence="7">
    <location>
        <begin position="2"/>
        <end position="172"/>
    </location>
</feature>
<feature type="non-terminal residue" evidence="8">
    <location>
        <position position="236"/>
    </location>
</feature>
<organism evidence="8 9">
    <name type="scientific">Georgenia halotolerans</name>
    <dbReference type="NCBI Taxonomy" id="3028317"/>
    <lineage>
        <taxon>Bacteria</taxon>
        <taxon>Bacillati</taxon>
        <taxon>Actinomycetota</taxon>
        <taxon>Actinomycetes</taxon>
        <taxon>Micrococcales</taxon>
        <taxon>Bogoriellaceae</taxon>
        <taxon>Georgenia</taxon>
    </lineage>
</organism>
<dbReference type="InterPro" id="IPR005110">
    <property type="entry name" value="MoeA_linker/N"/>
</dbReference>
<protein>
    <recommendedName>
        <fullName evidence="5">Molybdopterin molybdenumtransferase</fullName>
        <ecNumber evidence="5">2.10.1.1</ecNumber>
    </recommendedName>
</protein>
<accession>A0ABT5TUF0</accession>
<proteinExistence type="inferred from homology"/>
<dbReference type="SUPFAM" id="SSF63882">
    <property type="entry name" value="MoeA N-terminal region -like"/>
    <property type="match status" value="1"/>
</dbReference>
<keyword evidence="9" id="KW-1185">Reference proteome</keyword>
<keyword evidence="5" id="KW-0479">Metal-binding</keyword>
<name>A0ABT5TUF0_9MICO</name>
<dbReference type="InterPro" id="IPR036425">
    <property type="entry name" value="MoaB/Mog-like_dom_sf"/>
</dbReference>
<evidence type="ECO:0000256" key="2">
    <source>
        <dbReference type="ARBA" id="ARBA00010763"/>
    </source>
</evidence>
<dbReference type="InterPro" id="IPR038987">
    <property type="entry name" value="MoeA-like"/>
</dbReference>
<evidence type="ECO:0000256" key="4">
    <source>
        <dbReference type="ARBA" id="ARBA00047317"/>
    </source>
</evidence>
<dbReference type="Pfam" id="PF03453">
    <property type="entry name" value="MoeA_N"/>
    <property type="match status" value="1"/>
</dbReference>
<dbReference type="InterPro" id="IPR036135">
    <property type="entry name" value="MoeA_linker/N_sf"/>
</dbReference>
<evidence type="ECO:0000313" key="9">
    <source>
        <dbReference type="Proteomes" id="UP001165561"/>
    </source>
</evidence>
<dbReference type="InterPro" id="IPR001453">
    <property type="entry name" value="MoaB/Mog_dom"/>
</dbReference>
<dbReference type="Gene3D" id="2.170.190.11">
    <property type="entry name" value="Molybdopterin biosynthesis moea protein, domain 3"/>
    <property type="match status" value="1"/>
</dbReference>
<comment type="caution">
    <text evidence="8">The sequence shown here is derived from an EMBL/GenBank/DDBJ whole genome shotgun (WGS) entry which is preliminary data.</text>
</comment>
<dbReference type="CDD" id="cd00887">
    <property type="entry name" value="MoeA"/>
    <property type="match status" value="1"/>
</dbReference>
<dbReference type="Proteomes" id="UP001165561">
    <property type="component" value="Unassembled WGS sequence"/>
</dbReference>
<evidence type="ECO:0000259" key="6">
    <source>
        <dbReference type="Pfam" id="PF00994"/>
    </source>
</evidence>
<comment type="similarity">
    <text evidence="2 5">Belongs to the MoeA family.</text>
</comment>
<evidence type="ECO:0000256" key="3">
    <source>
        <dbReference type="ARBA" id="ARBA00022505"/>
    </source>
</evidence>
<sequence length="236" mass="23927">MITVEEHLASVLAPVSALAPVRAPLATAHGCRLAEELHARLAVPPFDNSAMDGYAVRAADVAAATPDSPVGLRVTVDLAAGTGRRHHLVPGTAARIMTGAPVPPGADAVVPVEQTDQPPGDAPLPETVRVYRAPTTGAHLRRAGEDVRAGDELLPAGTVLGSVQLSAAASVGHGDLLVHPRPRVGVLSTGDELVPAGQELAHGQIPDSNSPMLAALVREAGGEPVQLGSVGDDPAE</sequence>
<dbReference type="PANTHER" id="PTHR10192:SF5">
    <property type="entry name" value="GEPHYRIN"/>
    <property type="match status" value="1"/>
</dbReference>
<dbReference type="EC" id="2.10.1.1" evidence="5"/>
<dbReference type="Gene3D" id="3.40.980.10">
    <property type="entry name" value="MoaB/Mog-like domain"/>
    <property type="match status" value="1"/>
</dbReference>
<evidence type="ECO:0000256" key="1">
    <source>
        <dbReference type="ARBA" id="ARBA00002901"/>
    </source>
</evidence>